<feature type="compositionally biased region" description="Low complexity" evidence="6">
    <location>
        <begin position="382"/>
        <end position="392"/>
    </location>
</feature>
<feature type="compositionally biased region" description="Polar residues" evidence="6">
    <location>
        <begin position="1406"/>
        <end position="1416"/>
    </location>
</feature>
<dbReference type="EC" id="2.3.2.23" evidence="1"/>
<feature type="region of interest" description="Disordered" evidence="6">
    <location>
        <begin position="864"/>
        <end position="896"/>
    </location>
</feature>
<dbReference type="Gene3D" id="3.10.110.10">
    <property type="entry name" value="Ubiquitin Conjugating Enzyme"/>
    <property type="match status" value="1"/>
</dbReference>
<dbReference type="SUPFAM" id="SSF54495">
    <property type="entry name" value="UBC-like"/>
    <property type="match status" value="1"/>
</dbReference>
<feature type="region of interest" description="Disordered" evidence="6">
    <location>
        <begin position="1200"/>
        <end position="1230"/>
    </location>
</feature>
<feature type="domain" description="UBC core" evidence="7">
    <location>
        <begin position="2"/>
        <end position="148"/>
    </location>
</feature>
<feature type="compositionally biased region" description="Polar residues" evidence="6">
    <location>
        <begin position="328"/>
        <end position="357"/>
    </location>
</feature>
<feature type="compositionally biased region" description="Low complexity" evidence="6">
    <location>
        <begin position="260"/>
        <end position="274"/>
    </location>
</feature>
<feature type="region of interest" description="Disordered" evidence="6">
    <location>
        <begin position="1496"/>
        <end position="1561"/>
    </location>
</feature>
<dbReference type="EMBL" id="KB469298">
    <property type="protein sequence ID" value="EPQ58417.1"/>
    <property type="molecule type" value="Genomic_DNA"/>
</dbReference>
<feature type="region of interest" description="Disordered" evidence="6">
    <location>
        <begin position="1322"/>
        <end position="1360"/>
    </location>
</feature>
<evidence type="ECO:0000256" key="1">
    <source>
        <dbReference type="ARBA" id="ARBA00012486"/>
    </source>
</evidence>
<dbReference type="HOGENOM" id="CLU_250677_0_0_1"/>
<feature type="region of interest" description="Disordered" evidence="6">
    <location>
        <begin position="1592"/>
        <end position="1619"/>
    </location>
</feature>
<dbReference type="OMA" id="PSNVTWN"/>
<gene>
    <name evidence="8" type="ORF">GLOTRDRAFT_137137</name>
</gene>
<evidence type="ECO:0000256" key="4">
    <source>
        <dbReference type="ARBA" id="ARBA00022786"/>
    </source>
</evidence>
<feature type="compositionally biased region" description="Basic and acidic residues" evidence="6">
    <location>
        <begin position="1452"/>
        <end position="1470"/>
    </location>
</feature>
<dbReference type="OrthoDB" id="3259825at2759"/>
<feature type="compositionally biased region" description="Polar residues" evidence="6">
    <location>
        <begin position="691"/>
        <end position="714"/>
    </location>
</feature>
<feature type="region of interest" description="Disordered" evidence="6">
    <location>
        <begin position="455"/>
        <end position="804"/>
    </location>
</feature>
<evidence type="ECO:0000259" key="7">
    <source>
        <dbReference type="PROSITE" id="PS50127"/>
    </source>
</evidence>
<dbReference type="GeneID" id="19303696"/>
<evidence type="ECO:0000313" key="9">
    <source>
        <dbReference type="Proteomes" id="UP000030669"/>
    </source>
</evidence>
<reference evidence="8 9" key="1">
    <citation type="journal article" date="2012" name="Science">
        <title>The Paleozoic origin of enzymatic lignin decomposition reconstructed from 31 fungal genomes.</title>
        <authorList>
            <person name="Floudas D."/>
            <person name="Binder M."/>
            <person name="Riley R."/>
            <person name="Barry K."/>
            <person name="Blanchette R.A."/>
            <person name="Henrissat B."/>
            <person name="Martinez A.T."/>
            <person name="Otillar R."/>
            <person name="Spatafora J.W."/>
            <person name="Yadav J.S."/>
            <person name="Aerts A."/>
            <person name="Benoit I."/>
            <person name="Boyd A."/>
            <person name="Carlson A."/>
            <person name="Copeland A."/>
            <person name="Coutinho P.M."/>
            <person name="de Vries R.P."/>
            <person name="Ferreira P."/>
            <person name="Findley K."/>
            <person name="Foster B."/>
            <person name="Gaskell J."/>
            <person name="Glotzer D."/>
            <person name="Gorecki P."/>
            <person name="Heitman J."/>
            <person name="Hesse C."/>
            <person name="Hori C."/>
            <person name="Igarashi K."/>
            <person name="Jurgens J.A."/>
            <person name="Kallen N."/>
            <person name="Kersten P."/>
            <person name="Kohler A."/>
            <person name="Kuees U."/>
            <person name="Kumar T.K.A."/>
            <person name="Kuo A."/>
            <person name="LaButti K."/>
            <person name="Larrondo L.F."/>
            <person name="Lindquist E."/>
            <person name="Ling A."/>
            <person name="Lombard V."/>
            <person name="Lucas S."/>
            <person name="Lundell T."/>
            <person name="Martin R."/>
            <person name="McLaughlin D.J."/>
            <person name="Morgenstern I."/>
            <person name="Morin E."/>
            <person name="Murat C."/>
            <person name="Nagy L.G."/>
            <person name="Nolan M."/>
            <person name="Ohm R.A."/>
            <person name="Patyshakuliyeva A."/>
            <person name="Rokas A."/>
            <person name="Ruiz-Duenas F.J."/>
            <person name="Sabat G."/>
            <person name="Salamov A."/>
            <person name="Samejima M."/>
            <person name="Schmutz J."/>
            <person name="Slot J.C."/>
            <person name="St John F."/>
            <person name="Stenlid J."/>
            <person name="Sun H."/>
            <person name="Sun S."/>
            <person name="Syed K."/>
            <person name="Tsang A."/>
            <person name="Wiebenga A."/>
            <person name="Young D."/>
            <person name="Pisabarro A."/>
            <person name="Eastwood D.C."/>
            <person name="Martin F."/>
            <person name="Cullen D."/>
            <person name="Grigoriev I.V."/>
            <person name="Hibbett D.S."/>
        </authorList>
    </citation>
    <scope>NUCLEOTIDE SEQUENCE [LARGE SCALE GENOMIC DNA]</scope>
    <source>
        <strain evidence="8 9">ATCC 11539</strain>
    </source>
</reference>
<dbReference type="SMART" id="SM00212">
    <property type="entry name" value="UBCc"/>
    <property type="match status" value="1"/>
</dbReference>
<feature type="compositionally biased region" description="Polar residues" evidence="6">
    <location>
        <begin position="783"/>
        <end position="792"/>
    </location>
</feature>
<dbReference type="PROSITE" id="PS50127">
    <property type="entry name" value="UBC_2"/>
    <property type="match status" value="1"/>
</dbReference>
<feature type="compositionally biased region" description="Polar residues" evidence="6">
    <location>
        <begin position="1336"/>
        <end position="1352"/>
    </location>
</feature>
<dbReference type="GO" id="GO:0005524">
    <property type="term" value="F:ATP binding"/>
    <property type="evidence" value="ECO:0007669"/>
    <property type="project" value="UniProtKB-KW"/>
</dbReference>
<feature type="compositionally biased region" description="Low complexity" evidence="6">
    <location>
        <begin position="290"/>
        <end position="305"/>
    </location>
</feature>
<dbReference type="FunFam" id="3.10.110.10:FF:000060">
    <property type="entry name" value="Ubiquitin conjugating enzyme (UbcB)"/>
    <property type="match status" value="1"/>
</dbReference>
<dbReference type="KEGG" id="gtr:GLOTRDRAFT_137137"/>
<evidence type="ECO:0000256" key="3">
    <source>
        <dbReference type="ARBA" id="ARBA00022741"/>
    </source>
</evidence>
<evidence type="ECO:0000256" key="6">
    <source>
        <dbReference type="SAM" id="MobiDB-lite"/>
    </source>
</evidence>
<feature type="compositionally biased region" description="Low complexity" evidence="6">
    <location>
        <begin position="1387"/>
        <end position="1405"/>
    </location>
</feature>
<feature type="compositionally biased region" description="Polar residues" evidence="6">
    <location>
        <begin position="556"/>
        <end position="568"/>
    </location>
</feature>
<dbReference type="InterPro" id="IPR050113">
    <property type="entry name" value="Ub_conjugating_enzyme"/>
</dbReference>
<feature type="compositionally biased region" description="Polar residues" evidence="6">
    <location>
        <begin position="162"/>
        <end position="178"/>
    </location>
</feature>
<keyword evidence="3" id="KW-0547">Nucleotide-binding</keyword>
<feature type="compositionally biased region" description="Low complexity" evidence="6">
    <location>
        <begin position="408"/>
        <end position="423"/>
    </location>
</feature>
<evidence type="ECO:0000313" key="8">
    <source>
        <dbReference type="EMBL" id="EPQ58417.1"/>
    </source>
</evidence>
<keyword evidence="2" id="KW-0808">Transferase</keyword>
<organism evidence="8 9">
    <name type="scientific">Gloeophyllum trabeum (strain ATCC 11539 / FP-39264 / Madison 617)</name>
    <name type="common">Brown rot fungus</name>
    <dbReference type="NCBI Taxonomy" id="670483"/>
    <lineage>
        <taxon>Eukaryota</taxon>
        <taxon>Fungi</taxon>
        <taxon>Dikarya</taxon>
        <taxon>Basidiomycota</taxon>
        <taxon>Agaricomycotina</taxon>
        <taxon>Agaricomycetes</taxon>
        <taxon>Gloeophyllales</taxon>
        <taxon>Gloeophyllaceae</taxon>
        <taxon>Gloeophyllum</taxon>
    </lineage>
</organism>
<feature type="region of interest" description="Disordered" evidence="6">
    <location>
        <begin position="925"/>
        <end position="977"/>
    </location>
</feature>
<feature type="region of interest" description="Disordered" evidence="6">
    <location>
        <begin position="991"/>
        <end position="1047"/>
    </location>
</feature>
<dbReference type="InterPro" id="IPR000608">
    <property type="entry name" value="UBC"/>
</dbReference>
<dbReference type="InterPro" id="IPR016135">
    <property type="entry name" value="UBQ-conjugating_enzyme/RWD"/>
</dbReference>
<feature type="region of interest" description="Disordered" evidence="6">
    <location>
        <begin position="162"/>
        <end position="187"/>
    </location>
</feature>
<feature type="region of interest" description="Disordered" evidence="6">
    <location>
        <begin position="1137"/>
        <end position="1158"/>
    </location>
</feature>
<keyword evidence="9" id="KW-1185">Reference proteome</keyword>
<feature type="compositionally biased region" description="Basic and acidic residues" evidence="6">
    <location>
        <begin position="864"/>
        <end position="877"/>
    </location>
</feature>
<dbReference type="GO" id="GO:0061631">
    <property type="term" value="F:ubiquitin conjugating enzyme activity"/>
    <property type="evidence" value="ECO:0007669"/>
    <property type="project" value="UniProtKB-EC"/>
</dbReference>
<feature type="compositionally biased region" description="Polar residues" evidence="6">
    <location>
        <begin position="1506"/>
        <end position="1516"/>
    </location>
</feature>
<feature type="compositionally biased region" description="Basic and acidic residues" evidence="6">
    <location>
        <begin position="1599"/>
        <end position="1614"/>
    </location>
</feature>
<protein>
    <recommendedName>
        <fullName evidence="1">E2 ubiquitin-conjugating enzyme</fullName>
        <ecNumber evidence="1">2.3.2.23</ecNumber>
    </recommendedName>
</protein>
<feature type="region of interest" description="Disordered" evidence="6">
    <location>
        <begin position="1387"/>
        <end position="1470"/>
    </location>
</feature>
<feature type="region of interest" description="Disordered" evidence="6">
    <location>
        <begin position="256"/>
        <end position="432"/>
    </location>
</feature>
<keyword evidence="4" id="KW-0833">Ubl conjugation pathway</keyword>
<dbReference type="Pfam" id="PF00179">
    <property type="entry name" value="UQ_con"/>
    <property type="match status" value="1"/>
</dbReference>
<feature type="compositionally biased region" description="Polar residues" evidence="6">
    <location>
        <begin position="653"/>
        <end position="677"/>
    </location>
</feature>
<dbReference type="RefSeq" id="XP_007863599.1">
    <property type="nucleotide sequence ID" value="XM_007865408.1"/>
</dbReference>
<evidence type="ECO:0000256" key="5">
    <source>
        <dbReference type="ARBA" id="ARBA00022840"/>
    </source>
</evidence>
<dbReference type="Proteomes" id="UP000030669">
    <property type="component" value="Unassembled WGS sequence"/>
</dbReference>
<feature type="compositionally biased region" description="Polar residues" evidence="6">
    <location>
        <begin position="513"/>
        <end position="526"/>
    </location>
</feature>
<feature type="compositionally biased region" description="Low complexity" evidence="6">
    <location>
        <begin position="1014"/>
        <end position="1026"/>
    </location>
</feature>
<accession>S7QG71</accession>
<keyword evidence="5" id="KW-0067">ATP-binding</keyword>
<dbReference type="STRING" id="670483.S7QG71"/>
<feature type="compositionally biased region" description="Polar residues" evidence="6">
    <location>
        <begin position="633"/>
        <end position="642"/>
    </location>
</feature>
<feature type="compositionally biased region" description="Basic and acidic residues" evidence="6">
    <location>
        <begin position="621"/>
        <end position="631"/>
    </location>
</feature>
<feature type="compositionally biased region" description="Basic and acidic residues" evidence="6">
    <location>
        <begin position="998"/>
        <end position="1013"/>
    </location>
</feature>
<dbReference type="PANTHER" id="PTHR24067">
    <property type="entry name" value="UBIQUITIN-CONJUGATING ENZYME E2"/>
    <property type="match status" value="1"/>
</dbReference>
<proteinExistence type="predicted"/>
<dbReference type="eggNOG" id="KOG0417">
    <property type="taxonomic scope" value="Eukaryota"/>
</dbReference>
<feature type="region of interest" description="Disordered" evidence="6">
    <location>
        <begin position="1676"/>
        <end position="1702"/>
    </location>
</feature>
<name>S7QG71_GLOTA</name>
<sequence>MTALRRIQKELTDLNNKPIKDLTVEPKEDNLFEWNCAIKASPDSPYKGGTFRFKVVIPPTFPFKPPTVTFLTKVYHPGINDEGHICVPILRDEWKPAITMSTVLSVVQEKLNNPSPDDPFEPDVAAQLKNEKPKFLETAKEWTKKKRSDVKRSQVPESLRALSQVSYQSQAPSEQSEGITLPGLPPESDFRTSLILPDLTRRFSLLRTSSGNPLSLDELRSRIAEHRARGAENQLTEEQEDMILETLRLRIKYGSSSTRDANSSADSMAEASSDLGDGRQSMRSTTTMNSGSVQYSPSSPHSSGRPGKRYSNNIFGSSRLRDYGYRRSVSSQRSIGSGRSAVSATATDTSGSGNISSGWRGEGQGSLYSDSLRPVTPENRGTASASTSVTSSPNEKTPLARSVTLNPGTSTEESSASSQGSTASERRPSRAFSPVELVHMSIALEDVIREMEEEAEDEIVMPRTPVAPSAVLEKGSSPSKSEHVRHLSHSSREAPATAVSSDKAVAPLDFESQRGSPSLYSRTGATSPRLPGYVPGMPRPMTPRDTGLDSDDQGRSHSTTPRATSPLQSGYVERAPTGMSSNFSTGIVRRDSSASTRPHRVGSPLGGTSLFTARSINGRFTPEDRVRKGEDSFGQQATNGDAAQSRRPASPFLGNSYQRNAPSSRPGTPSNIRWNTASSSSISSVPRANGANGSISGHSRSDSVMSGTDTNTDIHGNLERSKSTSRSLRSPALPDSPLLDNGNTSIMSRFDGTSPLDVNRPPSSIAGDLGSPILMASRPVRSPTPTQNSARSPTPGAGADHDVVYRNGGVRSVGRSQPSSPFSPNGLVFSPIANSSHSSLESAGSSYHSWDEEGKQDRVYGLFKDLDPEQPPWHELDSTNTDSAALGNNADDDWDPEDIIRRYAGLTKADFAAIQDKLVRAAFFKTTTPESRPPSLRRRRPSTSHSLHAAEPRATSPAPQAPPPTNQSPRSSNPDNFAKANALLNSVIDSIQSPRLNAADHDKAESPREEPKAESSPLLEPSSPSSPRRRRKDLDDVLFGSQERDEFSSAAVLAPSYLDAEVPAASLGPSIATPDVISVDDTTPTSVIDMVAQAESESRAVVTPLSPKSPLLVDPVELAKDVQRRAEEATAALRKIPSNSKLRESRKRINPNQISSPQLVMASTSVDAIPLPSPSPVAGHAQAANTSKIGQRIRRIRGTFRQRPPALNGEEVTPFPLDLKPNQSPPARDDQALQHEVPSMQLPLSAVDAPNVKVTLPSPPASAPGFRGLISRWRKPRNADFLPEQERSGPVAYTSAGASSVTLPPGERNTAAQIYSAPAHHTEFPTVPSLDHDSPSKLTPSGATDQSNSSMMAATPSDQDEKALKQLFDAASNLGLDQEALSDLLVRSTSTSSRPSTSRITRNTSHAQSIRSQKPSTWDRARSPMQSDGRPSLDSFFARPAENVARKLSLRNRTEAKDNETQRRDAEEKLPANAIVRRTIIMPSDTRASAIDWSLLTRKTSKRQRPTSTTSAQSNRSVHDRAPTPPPPKSPATRRFSNEASPPVPQLPSTGSATRPDGNLQVPLSSFAAPLEKSSSAYDSLYDMYASEGKAPLAQAAGSHERDTLPGVDSERPSTTEPPPAIEVVEMANGETIWSIVNGLRDDDGESIYASRASFLSEYSLHDSSQDGMQVFFKEHGRKSSKGSNTSYLSHKKSPLAQNRPETKVFYSSPAQIGRLIENLSEGLDAGSFNFASRGHDHSEAETSLSVEARLEQMLGSMGHSS</sequence>
<evidence type="ECO:0000256" key="2">
    <source>
        <dbReference type="ARBA" id="ARBA00022679"/>
    </source>
</evidence>